<organism evidence="7 8">
    <name type="scientific">Pigmentiphaga soli</name>
    <dbReference type="NCBI Taxonomy" id="1007095"/>
    <lineage>
        <taxon>Bacteria</taxon>
        <taxon>Pseudomonadati</taxon>
        <taxon>Pseudomonadota</taxon>
        <taxon>Betaproteobacteria</taxon>
        <taxon>Burkholderiales</taxon>
        <taxon>Alcaligenaceae</taxon>
        <taxon>Pigmentiphaga</taxon>
    </lineage>
</organism>
<reference evidence="8" key="1">
    <citation type="journal article" date="2019" name="Int. J. Syst. Evol. Microbiol.">
        <title>The Global Catalogue of Microorganisms (GCM) 10K type strain sequencing project: providing services to taxonomists for standard genome sequencing and annotation.</title>
        <authorList>
            <consortium name="The Broad Institute Genomics Platform"/>
            <consortium name="The Broad Institute Genome Sequencing Center for Infectious Disease"/>
            <person name="Wu L."/>
            <person name="Ma J."/>
        </authorList>
    </citation>
    <scope>NUCLEOTIDE SEQUENCE [LARGE SCALE GENOMIC DNA]</scope>
    <source>
        <strain evidence="8">JCM 17666</strain>
    </source>
</reference>
<accession>A0ABP8H2V9</accession>
<evidence type="ECO:0000256" key="6">
    <source>
        <dbReference type="SAM" id="Phobius"/>
    </source>
</evidence>
<keyword evidence="4" id="KW-0175">Coiled coil</keyword>
<name>A0ABP8H2V9_9BURK</name>
<keyword evidence="3 6" id="KW-1133">Transmembrane helix</keyword>
<feature type="transmembrane region" description="Helical" evidence="6">
    <location>
        <begin position="144"/>
        <end position="165"/>
    </location>
</feature>
<sequence length="166" mass="18820">MGYSEIDPDFVFQPLPMNALTFDTLSMADRLEQAGFSREQARAQTAVLAGFAESNLSSLATREDLERLEQRLRQDLATRENLDQIEHRLRRDLATRADMVRMGEDLQAEMKNLDQALRSDMKNMDQSLRADIKNMSLRLGGEMLLLKWMLGVAVAGIASIVVRVYV</sequence>
<evidence type="ECO:0008006" key="9">
    <source>
        <dbReference type="Google" id="ProtNLM"/>
    </source>
</evidence>
<gene>
    <name evidence="7" type="ORF">GCM10023144_25030</name>
</gene>
<dbReference type="Proteomes" id="UP001501671">
    <property type="component" value="Unassembled WGS sequence"/>
</dbReference>
<evidence type="ECO:0000256" key="3">
    <source>
        <dbReference type="ARBA" id="ARBA00022989"/>
    </source>
</evidence>
<evidence type="ECO:0000256" key="5">
    <source>
        <dbReference type="ARBA" id="ARBA00023136"/>
    </source>
</evidence>
<keyword evidence="5 6" id="KW-0472">Membrane</keyword>
<evidence type="ECO:0000313" key="7">
    <source>
        <dbReference type="EMBL" id="GAA4333603.1"/>
    </source>
</evidence>
<dbReference type="Gene3D" id="1.20.5.340">
    <property type="match status" value="1"/>
</dbReference>
<dbReference type="InterPro" id="IPR024461">
    <property type="entry name" value="CCDC90-like"/>
</dbReference>
<comment type="caution">
    <text evidence="7">The sequence shown here is derived from an EMBL/GenBank/DDBJ whole genome shotgun (WGS) entry which is preliminary data.</text>
</comment>
<evidence type="ECO:0000256" key="2">
    <source>
        <dbReference type="ARBA" id="ARBA00022692"/>
    </source>
</evidence>
<keyword evidence="2 6" id="KW-0812">Transmembrane</keyword>
<dbReference type="EMBL" id="BAABFO010000011">
    <property type="protein sequence ID" value="GAA4333603.1"/>
    <property type="molecule type" value="Genomic_DNA"/>
</dbReference>
<keyword evidence="8" id="KW-1185">Reference proteome</keyword>
<comment type="subcellular location">
    <subcellularLocation>
        <location evidence="1">Membrane</location>
    </subcellularLocation>
</comment>
<evidence type="ECO:0000313" key="8">
    <source>
        <dbReference type="Proteomes" id="UP001501671"/>
    </source>
</evidence>
<protein>
    <recommendedName>
        <fullName evidence="9">DUF1640 domain-containing protein</fullName>
    </recommendedName>
</protein>
<dbReference type="Pfam" id="PF07798">
    <property type="entry name" value="CCDC90-like"/>
    <property type="match status" value="1"/>
</dbReference>
<evidence type="ECO:0000256" key="4">
    <source>
        <dbReference type="ARBA" id="ARBA00023054"/>
    </source>
</evidence>
<evidence type="ECO:0000256" key="1">
    <source>
        <dbReference type="ARBA" id="ARBA00004370"/>
    </source>
</evidence>
<proteinExistence type="predicted"/>